<dbReference type="Proteomes" id="UP000006804">
    <property type="component" value="Chromosome"/>
</dbReference>
<dbReference type="GO" id="GO:1903806">
    <property type="term" value="P:L-isoleucine import across plasma membrane"/>
    <property type="evidence" value="ECO:0007669"/>
    <property type="project" value="TreeGrafter"/>
</dbReference>
<dbReference type="GO" id="GO:0005304">
    <property type="term" value="F:L-valine transmembrane transporter activity"/>
    <property type="evidence" value="ECO:0007669"/>
    <property type="project" value="TreeGrafter"/>
</dbReference>
<evidence type="ECO:0000313" key="5">
    <source>
        <dbReference type="EMBL" id="AEH50729.1"/>
    </source>
</evidence>
<keyword evidence="6" id="KW-1185">Reference proteome</keyword>
<dbReference type="eggNOG" id="COG0411">
    <property type="taxonomic scope" value="Bacteria"/>
</dbReference>
<dbReference type="Pfam" id="PF00005">
    <property type="entry name" value="ABC_tran"/>
    <property type="match status" value="1"/>
</dbReference>
<dbReference type="PANTHER" id="PTHR45772:SF7">
    <property type="entry name" value="AMINO ACID ABC TRANSPORTER ATP-BINDING PROTEIN"/>
    <property type="match status" value="1"/>
</dbReference>
<proteinExistence type="predicted"/>
<dbReference type="GO" id="GO:0005524">
    <property type="term" value="F:ATP binding"/>
    <property type="evidence" value="ECO:0007669"/>
    <property type="project" value="UniProtKB-KW"/>
</dbReference>
<dbReference type="PATRIC" id="fig|688269.3.peg.665"/>
<dbReference type="GO" id="GO:0005886">
    <property type="term" value="C:plasma membrane"/>
    <property type="evidence" value="ECO:0007669"/>
    <property type="project" value="TreeGrafter"/>
</dbReference>
<dbReference type="PANTHER" id="PTHR45772">
    <property type="entry name" value="CONSERVED COMPONENT OF ABC TRANSPORTER FOR NATURAL AMINO ACIDS-RELATED"/>
    <property type="match status" value="1"/>
</dbReference>
<dbReference type="GO" id="GO:0015188">
    <property type="term" value="F:L-isoleucine transmembrane transporter activity"/>
    <property type="evidence" value="ECO:0007669"/>
    <property type="project" value="TreeGrafter"/>
</dbReference>
<evidence type="ECO:0000256" key="3">
    <source>
        <dbReference type="ARBA" id="ARBA00022840"/>
    </source>
</evidence>
<sequence length="263" mass="29875">MKAMDEIVLRLESVTKRFGGLVAVDNFTGYVKRGELLGLIGPNGAGKTTLFNLITGMYYPEGGRIYFENHDITFKKPFERTRMGIARTFQNIRLFSDLTVLENVMVAQHLKLKSWIWLFKCVAKLPSALALERRMREEGLKLLEIVGLKQFANEKASALSYGLQRKLEIARALATGPKLLLLDEPAAGMNPQETVELMNFIKWVRDHFKVTIIVIEHDMKVIMGICERIYVMDYGKLIAEGAPKQIQNDPIVRKAYLGEEVLL</sequence>
<dbReference type="GO" id="GO:0042941">
    <property type="term" value="P:D-alanine transmembrane transport"/>
    <property type="evidence" value="ECO:0007669"/>
    <property type="project" value="TreeGrafter"/>
</dbReference>
<dbReference type="InterPro" id="IPR003439">
    <property type="entry name" value="ABC_transporter-like_ATP-bd"/>
</dbReference>
<dbReference type="InterPro" id="IPR003593">
    <property type="entry name" value="AAA+_ATPase"/>
</dbReference>
<dbReference type="GO" id="GO:0015808">
    <property type="term" value="P:L-alanine transport"/>
    <property type="evidence" value="ECO:0007669"/>
    <property type="project" value="TreeGrafter"/>
</dbReference>
<keyword evidence="1" id="KW-0813">Transport</keyword>
<protein>
    <submittedName>
        <fullName evidence="5">Amino acid/amide ABC transporter ATP-binding protein 1, HAAT family</fullName>
    </submittedName>
</protein>
<dbReference type="EMBL" id="CP002351">
    <property type="protein sequence ID" value="AEH50729.1"/>
    <property type="molecule type" value="Genomic_DNA"/>
</dbReference>
<dbReference type="InterPro" id="IPR051120">
    <property type="entry name" value="ABC_AA/LPS_Transport"/>
</dbReference>
<dbReference type="InterPro" id="IPR032823">
    <property type="entry name" value="BCA_ABC_TP_C"/>
</dbReference>
<dbReference type="PROSITE" id="PS50893">
    <property type="entry name" value="ABC_TRANSPORTER_2"/>
    <property type="match status" value="1"/>
</dbReference>
<reference evidence="5 6" key="1">
    <citation type="submission" date="2010-11" db="EMBL/GenBank/DDBJ databases">
        <title>The complete genome of Thermotoga thermarum DSM 5069.</title>
        <authorList>
            <consortium name="US DOE Joint Genome Institute (JGI-PGF)"/>
            <person name="Lucas S."/>
            <person name="Copeland A."/>
            <person name="Lapidus A."/>
            <person name="Bruce D."/>
            <person name="Goodwin L."/>
            <person name="Pitluck S."/>
            <person name="Kyrpides N."/>
            <person name="Mavromatis K."/>
            <person name="Ivanova N."/>
            <person name="Zeytun A."/>
            <person name="Brettin T."/>
            <person name="Detter J.C."/>
            <person name="Tapia R."/>
            <person name="Han C."/>
            <person name="Land M."/>
            <person name="Hauser L."/>
            <person name="Markowitz V."/>
            <person name="Cheng J.-F."/>
            <person name="Hugenholtz P."/>
            <person name="Woyke T."/>
            <person name="Wu D."/>
            <person name="Spring S."/>
            <person name="Schroeder M."/>
            <person name="Brambilla E."/>
            <person name="Klenk H.-P."/>
            <person name="Eisen J.A."/>
        </authorList>
    </citation>
    <scope>NUCLEOTIDE SEQUENCE [LARGE SCALE GENOMIC DNA]</scope>
    <source>
        <strain evidence="5 6">DSM 5069</strain>
    </source>
</reference>
<evidence type="ECO:0000256" key="2">
    <source>
        <dbReference type="ARBA" id="ARBA00022741"/>
    </source>
</evidence>
<dbReference type="Gene3D" id="3.40.50.300">
    <property type="entry name" value="P-loop containing nucleotide triphosphate hydrolases"/>
    <property type="match status" value="1"/>
</dbReference>
<dbReference type="HOGENOM" id="CLU_000604_1_2_0"/>
<dbReference type="KEGG" id="tta:Theth_0642"/>
<dbReference type="CDD" id="cd03219">
    <property type="entry name" value="ABC_Mj1267_LivG_branched"/>
    <property type="match status" value="1"/>
</dbReference>
<dbReference type="GO" id="GO:0015192">
    <property type="term" value="F:L-phenylalanine transmembrane transporter activity"/>
    <property type="evidence" value="ECO:0007669"/>
    <property type="project" value="TreeGrafter"/>
</dbReference>
<evidence type="ECO:0000313" key="6">
    <source>
        <dbReference type="Proteomes" id="UP000006804"/>
    </source>
</evidence>
<dbReference type="InterPro" id="IPR027417">
    <property type="entry name" value="P-loop_NTPase"/>
</dbReference>
<dbReference type="STRING" id="688269.Theth_0642"/>
<dbReference type="Pfam" id="PF12399">
    <property type="entry name" value="BCA_ABC_TP_C"/>
    <property type="match status" value="1"/>
</dbReference>
<feature type="domain" description="ABC transporter" evidence="4">
    <location>
        <begin position="9"/>
        <end position="259"/>
    </location>
</feature>
<evidence type="ECO:0000256" key="1">
    <source>
        <dbReference type="ARBA" id="ARBA00022448"/>
    </source>
</evidence>
<dbReference type="FunFam" id="3.40.50.300:FF:000421">
    <property type="entry name" value="Branched-chain amino acid ABC transporter ATP-binding protein"/>
    <property type="match status" value="1"/>
</dbReference>
<dbReference type="SMART" id="SM00382">
    <property type="entry name" value="AAA"/>
    <property type="match status" value="1"/>
</dbReference>
<dbReference type="AlphaFoldDB" id="F7YXT5"/>
<keyword evidence="3 5" id="KW-0067">ATP-binding</keyword>
<evidence type="ECO:0000259" key="4">
    <source>
        <dbReference type="PROSITE" id="PS50893"/>
    </source>
</evidence>
<accession>F7YXT5</accession>
<keyword evidence="2" id="KW-0547">Nucleotide-binding</keyword>
<dbReference type="GO" id="GO:1903805">
    <property type="term" value="P:L-valine import across plasma membrane"/>
    <property type="evidence" value="ECO:0007669"/>
    <property type="project" value="TreeGrafter"/>
</dbReference>
<dbReference type="SUPFAM" id="SSF52540">
    <property type="entry name" value="P-loop containing nucleoside triphosphate hydrolases"/>
    <property type="match status" value="1"/>
</dbReference>
<dbReference type="GO" id="GO:0016887">
    <property type="term" value="F:ATP hydrolysis activity"/>
    <property type="evidence" value="ECO:0007669"/>
    <property type="project" value="InterPro"/>
</dbReference>
<name>F7YXT5_9THEM</name>
<organism evidence="5 6">
    <name type="scientific">Pseudothermotoga thermarum DSM 5069</name>
    <dbReference type="NCBI Taxonomy" id="688269"/>
    <lineage>
        <taxon>Bacteria</taxon>
        <taxon>Thermotogati</taxon>
        <taxon>Thermotogota</taxon>
        <taxon>Thermotogae</taxon>
        <taxon>Thermotogales</taxon>
        <taxon>Thermotogaceae</taxon>
        <taxon>Pseudothermotoga</taxon>
    </lineage>
</organism>
<gene>
    <name evidence="5" type="ORF">Theth_0642</name>
</gene>